<organism evidence="1 2">
    <name type="scientific">Saccharibacillus brassicae</name>
    <dbReference type="NCBI Taxonomy" id="2583377"/>
    <lineage>
        <taxon>Bacteria</taxon>
        <taxon>Bacillati</taxon>
        <taxon>Bacillota</taxon>
        <taxon>Bacilli</taxon>
        <taxon>Bacillales</taxon>
        <taxon>Paenibacillaceae</taxon>
        <taxon>Saccharibacillus</taxon>
    </lineage>
</organism>
<gene>
    <name evidence="1" type="ORF">FFV09_23110</name>
</gene>
<dbReference type="InterPro" id="IPR014054">
    <property type="entry name" value="Phage_regulatory_Rha"/>
</dbReference>
<dbReference type="Proteomes" id="UP000316968">
    <property type="component" value="Chromosome"/>
</dbReference>
<accession>A0A4Y6V3Q7</accession>
<name>A0A4Y6V3Q7_SACBS</name>
<evidence type="ECO:0000313" key="2">
    <source>
        <dbReference type="Proteomes" id="UP000316968"/>
    </source>
</evidence>
<proteinExistence type="predicted"/>
<dbReference type="OrthoDB" id="9812611at2"/>
<dbReference type="AlphaFoldDB" id="A0A4Y6V3Q7"/>
<dbReference type="RefSeq" id="WP_141450053.1">
    <property type="nucleotide sequence ID" value="NZ_CP041217.1"/>
</dbReference>
<keyword evidence="2" id="KW-1185">Reference proteome</keyword>
<evidence type="ECO:0000313" key="1">
    <source>
        <dbReference type="EMBL" id="QDH23498.1"/>
    </source>
</evidence>
<dbReference type="KEGG" id="saca:FFV09_23110"/>
<sequence length="246" mass="28397">MDKLQLVERAGVFYADSRDVADMVDKRHDNLLRDIEGYKAVLDQSSNLRTADFFIESSYVSAGREYKSFLLTRRGCDMVANKMTGDKGVLFTAAYVSRFEEMERAAKADISQLSPILQALIQTEQRQLAIEARQQRSDEQIAVIKETFLQRDERWRDQMNGMLNAAAKRTNGDFRETRTESYRRLEQRAHCDLNRRLSNMRARLQEDGATKTKIETTNRLDVIESEPRLKEIYTGIVKELSIGTIL</sequence>
<protein>
    <submittedName>
        <fullName evidence="1">Rha family transcriptional regulator</fullName>
    </submittedName>
</protein>
<reference evidence="1 2" key="1">
    <citation type="submission" date="2019-06" db="EMBL/GenBank/DDBJ databases">
        <title>Saccharibacillus brassicae sp. nov., an endophytic bacterium isolated from Chinese cabbage seeds (Brassica pekinensis).</title>
        <authorList>
            <person name="Jiang L."/>
            <person name="Lee J."/>
            <person name="Kim S.W."/>
        </authorList>
    </citation>
    <scope>NUCLEOTIDE SEQUENCE [LARGE SCALE GENOMIC DNA]</scope>
    <source>
        <strain evidence="2">KCTC 43072 / ATSA2</strain>
    </source>
</reference>
<dbReference type="Pfam" id="PF09669">
    <property type="entry name" value="Phage_pRha"/>
    <property type="match status" value="1"/>
</dbReference>
<dbReference type="EMBL" id="CP041217">
    <property type="protein sequence ID" value="QDH23498.1"/>
    <property type="molecule type" value="Genomic_DNA"/>
</dbReference>